<dbReference type="RefSeq" id="WP_060964602.1">
    <property type="nucleotide sequence ID" value="NZ_CP025001.1"/>
</dbReference>
<dbReference type="InterPro" id="IPR005121">
    <property type="entry name" value="Fdx_antiC-bd"/>
</dbReference>
<dbReference type="InterPro" id="IPR012340">
    <property type="entry name" value="NA-bd_OB-fold"/>
</dbReference>
<dbReference type="InterPro" id="IPR002547">
    <property type="entry name" value="tRNA-bd_dom"/>
</dbReference>
<dbReference type="FunFam" id="3.30.930.10:FF:000022">
    <property type="entry name" value="Phenylalanine--tRNA ligase beta subunit"/>
    <property type="match status" value="1"/>
</dbReference>
<keyword evidence="21" id="KW-1185">Reference proteome</keyword>
<evidence type="ECO:0000256" key="2">
    <source>
        <dbReference type="ARBA" id="ARBA00008653"/>
    </source>
</evidence>
<feature type="domain" description="FDX-ACB" evidence="18">
    <location>
        <begin position="710"/>
        <end position="803"/>
    </location>
</feature>
<comment type="cofactor">
    <cofactor evidence="15">
        <name>Mg(2+)</name>
        <dbReference type="ChEBI" id="CHEBI:18420"/>
    </cofactor>
    <text evidence="15">Binds 2 magnesium ions per tetramer.</text>
</comment>
<name>A0AAI8HM17_9BACI</name>
<dbReference type="SUPFAM" id="SSF50249">
    <property type="entry name" value="Nucleic acid-binding proteins"/>
    <property type="match status" value="1"/>
</dbReference>
<dbReference type="Gene3D" id="3.30.56.10">
    <property type="match status" value="2"/>
</dbReference>
<dbReference type="PROSITE" id="PS50886">
    <property type="entry name" value="TRBD"/>
    <property type="match status" value="1"/>
</dbReference>
<dbReference type="SMART" id="SM00896">
    <property type="entry name" value="FDX-ACB"/>
    <property type="match status" value="1"/>
</dbReference>
<evidence type="ECO:0000256" key="11">
    <source>
        <dbReference type="ARBA" id="ARBA00022884"/>
    </source>
</evidence>
<evidence type="ECO:0000256" key="14">
    <source>
        <dbReference type="ARBA" id="ARBA00049255"/>
    </source>
</evidence>
<dbReference type="Gene3D" id="3.30.930.10">
    <property type="entry name" value="Bira Bifunctional Protein, Domain 2"/>
    <property type="match status" value="1"/>
</dbReference>
<evidence type="ECO:0000256" key="6">
    <source>
        <dbReference type="ARBA" id="ARBA00022598"/>
    </source>
</evidence>
<comment type="subcellular location">
    <subcellularLocation>
        <location evidence="1 15">Cytoplasm</location>
    </subcellularLocation>
</comment>
<dbReference type="SUPFAM" id="SSF46955">
    <property type="entry name" value="Putative DNA-binding domain"/>
    <property type="match status" value="1"/>
</dbReference>
<dbReference type="KEGG" id="bsia:CWD84_06595"/>
<comment type="similarity">
    <text evidence="2 15">Belongs to the phenylalanyl-tRNA synthetase beta subunit family. Type 1 subfamily.</text>
</comment>
<evidence type="ECO:0000256" key="1">
    <source>
        <dbReference type="ARBA" id="ARBA00004496"/>
    </source>
</evidence>
<keyword evidence="12 15" id="KW-0648">Protein biosynthesis</keyword>
<keyword evidence="6 15" id="KW-0436">Ligase</keyword>
<dbReference type="InterPro" id="IPR009061">
    <property type="entry name" value="DNA-bd_dom_put_sf"/>
</dbReference>
<dbReference type="Pfam" id="PF03484">
    <property type="entry name" value="B5"/>
    <property type="match status" value="1"/>
</dbReference>
<keyword evidence="7 15" id="KW-0479">Metal-binding</keyword>
<dbReference type="GO" id="GO:0009328">
    <property type="term" value="C:phenylalanine-tRNA ligase complex"/>
    <property type="evidence" value="ECO:0007669"/>
    <property type="project" value="TreeGrafter"/>
</dbReference>
<keyword evidence="11 16" id="KW-0694">RNA-binding</keyword>
<evidence type="ECO:0000256" key="16">
    <source>
        <dbReference type="PROSITE-ProRule" id="PRU00209"/>
    </source>
</evidence>
<feature type="domain" description="TRNA-binding" evidence="17">
    <location>
        <begin position="40"/>
        <end position="155"/>
    </location>
</feature>
<proteinExistence type="inferred from homology"/>
<organism evidence="20 21">
    <name type="scientific">Bacillus siamensis</name>
    <dbReference type="NCBI Taxonomy" id="659243"/>
    <lineage>
        <taxon>Bacteria</taxon>
        <taxon>Bacillati</taxon>
        <taxon>Bacillota</taxon>
        <taxon>Bacilli</taxon>
        <taxon>Bacillales</taxon>
        <taxon>Bacillaceae</taxon>
        <taxon>Bacillus</taxon>
        <taxon>Bacillus amyloliquefaciens group</taxon>
    </lineage>
</organism>
<dbReference type="PROSITE" id="PS51447">
    <property type="entry name" value="FDX_ACB"/>
    <property type="match status" value="1"/>
</dbReference>
<feature type="binding site" evidence="15">
    <location>
        <position position="468"/>
    </location>
    <ligand>
        <name>Mg(2+)</name>
        <dbReference type="ChEBI" id="CHEBI:18420"/>
        <note>shared with alpha subunit</note>
    </ligand>
</feature>
<dbReference type="EC" id="6.1.1.20" evidence="15"/>
<dbReference type="FunFam" id="3.30.70.380:FF:000001">
    <property type="entry name" value="Phenylalanine--tRNA ligase beta subunit"/>
    <property type="match status" value="1"/>
</dbReference>
<feature type="binding site" evidence="15">
    <location>
        <position position="462"/>
    </location>
    <ligand>
        <name>Mg(2+)</name>
        <dbReference type="ChEBI" id="CHEBI:18420"/>
        <note>shared with alpha subunit</note>
    </ligand>
</feature>
<dbReference type="GO" id="GO:0000049">
    <property type="term" value="F:tRNA binding"/>
    <property type="evidence" value="ECO:0007669"/>
    <property type="project" value="UniProtKB-UniRule"/>
</dbReference>
<evidence type="ECO:0000259" key="19">
    <source>
        <dbReference type="PROSITE" id="PS51483"/>
    </source>
</evidence>
<dbReference type="GO" id="GO:0004826">
    <property type="term" value="F:phenylalanine-tRNA ligase activity"/>
    <property type="evidence" value="ECO:0007669"/>
    <property type="project" value="UniProtKB-UniRule"/>
</dbReference>
<dbReference type="CDD" id="cd00769">
    <property type="entry name" value="PheRS_beta_core"/>
    <property type="match status" value="1"/>
</dbReference>
<keyword evidence="5 16" id="KW-0820">tRNA-binding</keyword>
<evidence type="ECO:0000259" key="18">
    <source>
        <dbReference type="PROSITE" id="PS51447"/>
    </source>
</evidence>
<dbReference type="GO" id="GO:0006432">
    <property type="term" value="P:phenylalanyl-tRNA aminoacylation"/>
    <property type="evidence" value="ECO:0007669"/>
    <property type="project" value="UniProtKB-UniRule"/>
</dbReference>
<dbReference type="SUPFAM" id="SSF56037">
    <property type="entry name" value="PheT/TilS domain"/>
    <property type="match status" value="1"/>
</dbReference>
<dbReference type="CDD" id="cd02796">
    <property type="entry name" value="tRNA_bind_bactPheRS"/>
    <property type="match status" value="1"/>
</dbReference>
<evidence type="ECO:0000256" key="10">
    <source>
        <dbReference type="ARBA" id="ARBA00022842"/>
    </source>
</evidence>
<evidence type="ECO:0000256" key="12">
    <source>
        <dbReference type="ARBA" id="ARBA00022917"/>
    </source>
</evidence>
<evidence type="ECO:0000256" key="15">
    <source>
        <dbReference type="HAMAP-Rule" id="MF_00283"/>
    </source>
</evidence>
<dbReference type="Pfam" id="PF01588">
    <property type="entry name" value="tRNA_bind"/>
    <property type="match status" value="1"/>
</dbReference>
<keyword evidence="9 15" id="KW-0067">ATP-binding</keyword>
<evidence type="ECO:0000256" key="8">
    <source>
        <dbReference type="ARBA" id="ARBA00022741"/>
    </source>
</evidence>
<dbReference type="AlphaFoldDB" id="A0AAI8HM17"/>
<dbReference type="InterPro" id="IPR045060">
    <property type="entry name" value="Phe-tRNA-ligase_IIc_bsu"/>
</dbReference>
<dbReference type="InterPro" id="IPR005146">
    <property type="entry name" value="B3/B4_tRNA-bd"/>
</dbReference>
<evidence type="ECO:0000256" key="13">
    <source>
        <dbReference type="ARBA" id="ARBA00023146"/>
    </source>
</evidence>
<dbReference type="FunFam" id="3.50.40.10:FF:000001">
    <property type="entry name" value="Phenylalanine--tRNA ligase beta subunit"/>
    <property type="match status" value="1"/>
</dbReference>
<reference evidence="20 21" key="1">
    <citation type="submission" date="2017-11" db="EMBL/GenBank/DDBJ databases">
        <title>Genome sequence and genome mining of multiple bioactive secondary metabolites from a deep sea-derived Bacillus siamensis SCSIO 05746.</title>
        <authorList>
            <person name="Pan H.-Q."/>
            <person name="Ju J.-H."/>
        </authorList>
    </citation>
    <scope>NUCLEOTIDE SEQUENCE [LARGE SCALE GENOMIC DNA]</scope>
    <source>
        <strain evidence="20 21">SCSIO 05746</strain>
    </source>
</reference>
<dbReference type="SMART" id="SM00874">
    <property type="entry name" value="B5"/>
    <property type="match status" value="1"/>
</dbReference>
<dbReference type="GO" id="GO:0000287">
    <property type="term" value="F:magnesium ion binding"/>
    <property type="evidence" value="ECO:0007669"/>
    <property type="project" value="UniProtKB-UniRule"/>
</dbReference>
<evidence type="ECO:0000256" key="7">
    <source>
        <dbReference type="ARBA" id="ARBA00022723"/>
    </source>
</evidence>
<accession>A0AAI8HM17</accession>
<dbReference type="SUPFAM" id="SSF54991">
    <property type="entry name" value="Anticodon-binding domain of PheRS"/>
    <property type="match status" value="1"/>
</dbReference>
<feature type="domain" description="B5" evidence="19">
    <location>
        <begin position="409"/>
        <end position="484"/>
    </location>
</feature>
<dbReference type="Gene3D" id="3.50.40.10">
    <property type="entry name" value="Phenylalanyl-trna Synthetase, Chain B, domain 3"/>
    <property type="match status" value="1"/>
</dbReference>
<dbReference type="SUPFAM" id="SSF55681">
    <property type="entry name" value="Class II aaRS and biotin synthetases"/>
    <property type="match status" value="1"/>
</dbReference>
<keyword evidence="4 15" id="KW-0963">Cytoplasm</keyword>
<evidence type="ECO:0000256" key="4">
    <source>
        <dbReference type="ARBA" id="ARBA00022490"/>
    </source>
</evidence>
<dbReference type="NCBIfam" id="NF045760">
    <property type="entry name" value="YtpR"/>
    <property type="match status" value="1"/>
</dbReference>
<keyword evidence="8 15" id="KW-0547">Nucleotide-binding</keyword>
<dbReference type="InterPro" id="IPR041616">
    <property type="entry name" value="PheRS_beta_core"/>
</dbReference>
<gene>
    <name evidence="15" type="primary">pheT</name>
    <name evidence="20" type="ORF">CWD84_06595</name>
</gene>
<comment type="catalytic activity">
    <reaction evidence="14 15">
        <text>tRNA(Phe) + L-phenylalanine + ATP = L-phenylalanyl-tRNA(Phe) + AMP + diphosphate + H(+)</text>
        <dbReference type="Rhea" id="RHEA:19413"/>
        <dbReference type="Rhea" id="RHEA-COMP:9668"/>
        <dbReference type="Rhea" id="RHEA-COMP:9699"/>
        <dbReference type="ChEBI" id="CHEBI:15378"/>
        <dbReference type="ChEBI" id="CHEBI:30616"/>
        <dbReference type="ChEBI" id="CHEBI:33019"/>
        <dbReference type="ChEBI" id="CHEBI:58095"/>
        <dbReference type="ChEBI" id="CHEBI:78442"/>
        <dbReference type="ChEBI" id="CHEBI:78531"/>
        <dbReference type="ChEBI" id="CHEBI:456215"/>
        <dbReference type="EC" id="6.1.1.20"/>
    </reaction>
</comment>
<dbReference type="FunFam" id="3.30.56.10:FF:000002">
    <property type="entry name" value="Phenylalanine--tRNA ligase beta subunit"/>
    <property type="match status" value="1"/>
</dbReference>
<evidence type="ECO:0000313" key="20">
    <source>
        <dbReference type="EMBL" id="AUJ76492.1"/>
    </source>
</evidence>
<dbReference type="HAMAP" id="MF_00283">
    <property type="entry name" value="Phe_tRNA_synth_beta1"/>
    <property type="match status" value="1"/>
</dbReference>
<dbReference type="InterPro" id="IPR045864">
    <property type="entry name" value="aa-tRNA-synth_II/BPL/LPL"/>
</dbReference>
<dbReference type="GO" id="GO:0005524">
    <property type="term" value="F:ATP binding"/>
    <property type="evidence" value="ECO:0007669"/>
    <property type="project" value="UniProtKB-UniRule"/>
</dbReference>
<dbReference type="InterPro" id="IPR033714">
    <property type="entry name" value="tRNA_bind_bactPheRS"/>
</dbReference>
<keyword evidence="10 15" id="KW-0460">Magnesium</keyword>
<dbReference type="Gene3D" id="2.40.50.140">
    <property type="entry name" value="Nucleic acid-binding proteins"/>
    <property type="match status" value="1"/>
</dbReference>
<dbReference type="InterPro" id="IPR005147">
    <property type="entry name" value="tRNA_synthase_B5-dom"/>
</dbReference>
<dbReference type="GO" id="GO:0016740">
    <property type="term" value="F:transferase activity"/>
    <property type="evidence" value="ECO:0007669"/>
    <property type="project" value="UniProtKB-ARBA"/>
</dbReference>
<dbReference type="Pfam" id="PF03483">
    <property type="entry name" value="B3_4"/>
    <property type="match status" value="1"/>
</dbReference>
<dbReference type="InterPro" id="IPR004532">
    <property type="entry name" value="Phe-tRNA-ligase_IIc_bsu_bact"/>
</dbReference>
<evidence type="ECO:0000259" key="17">
    <source>
        <dbReference type="PROSITE" id="PS50886"/>
    </source>
</evidence>
<comment type="subunit">
    <text evidence="3 15">Tetramer of two alpha and two beta subunits.</text>
</comment>
<evidence type="ECO:0000256" key="3">
    <source>
        <dbReference type="ARBA" id="ARBA00011209"/>
    </source>
</evidence>
<dbReference type="EMBL" id="CP025001">
    <property type="protein sequence ID" value="AUJ76492.1"/>
    <property type="molecule type" value="Genomic_DNA"/>
</dbReference>
<dbReference type="Proteomes" id="UP000234366">
    <property type="component" value="Chromosome"/>
</dbReference>
<sequence>MFVSYKWLEDYVDLQGIDPAVLAEKITRAGIEVEGIEYKGEGVKGVVIGHVLEREQHPNADKLNKCLVDIGAEEPVQIICGAPNVDKGQKVAVATVGAVLPGNFKIKKAKLRGEASHGMICSLQELGIESKLVAKEYAEGIFVFPNDAETGADAMASLQLDDAILELGLTPNRADAMNMLGVAYEVAAILGTEVKLPETSYEKAAEKAADAVSVKIEDTQANPHYAAKIIKNVKIGPSPLWMQTKLMNAGIRPHNNVVDITNFVLLEYGQPLHAFDYDRFGSKEVVVRKAAENETIVTLDEQERKLSSSHLVITNGKKAQAVAGVMGGAESEVREDTTAILLEAAYFDGQTVRKASRDLGLRSEASARYEKGIDPARVLLAAERACSLIQAYAGGEVLSGTVEENHLKIEANNIHVSVEKVNAVLGMTIAKEEIISIYKRLGFAVGEAKDVLVVTVPSRRGDIKIEEDLIEEAARLYGYDNIPSTLPETAGTTGGLTPYQAKRRKVRRFLEGAGLSQATTYSLTNDKKAAAFAIEKSFNTMLALPMSEERSILRHSLVPNLLEAVSYNLARQTDSVALYETGSVFLTKEENTKPVEKERVAGAVTGLWRKNLWQGEKKPVDFFVVKGIVEGLLHQLNVSDRIEFVQSERKNMHPGRTANILLNGSLAGFIGQVHPAMEKELDIKETYVFELDLHALLTEETEPVVYTAIPKYPSVTRDIALVADKTVTSGQLEAVIKEAGGALLKEVTVFDVYEGEHMEEGKKSVAFSLQYVNPEQTLTEEEVTKVHENVLKALEETYQAVLRG</sequence>
<feature type="binding site" evidence="15">
    <location>
        <position position="471"/>
    </location>
    <ligand>
        <name>Mg(2+)</name>
        <dbReference type="ChEBI" id="CHEBI:18420"/>
        <note>shared with alpha subunit</note>
    </ligand>
</feature>
<dbReference type="InterPro" id="IPR036690">
    <property type="entry name" value="Fdx_antiC-bd_sf"/>
</dbReference>
<dbReference type="NCBIfam" id="TIGR00472">
    <property type="entry name" value="pheT_bact"/>
    <property type="match status" value="1"/>
</dbReference>
<dbReference type="Gene3D" id="3.30.70.380">
    <property type="entry name" value="Ferrodoxin-fold anticodon-binding domain"/>
    <property type="match status" value="1"/>
</dbReference>
<feature type="binding site" evidence="15">
    <location>
        <position position="472"/>
    </location>
    <ligand>
        <name>Mg(2+)</name>
        <dbReference type="ChEBI" id="CHEBI:18420"/>
        <note>shared with alpha subunit</note>
    </ligand>
</feature>
<keyword evidence="13 15" id="KW-0030">Aminoacyl-tRNA synthetase</keyword>
<dbReference type="SMART" id="SM00873">
    <property type="entry name" value="B3_4"/>
    <property type="match status" value="1"/>
</dbReference>
<dbReference type="PANTHER" id="PTHR10947">
    <property type="entry name" value="PHENYLALANYL-TRNA SYNTHETASE BETA CHAIN AND LEUCINE-RICH REPEAT-CONTAINING PROTEIN 47"/>
    <property type="match status" value="1"/>
</dbReference>
<protein>
    <recommendedName>
        <fullName evidence="15">Phenylalanine--tRNA ligase beta subunit</fullName>
        <ecNumber evidence="15">6.1.1.20</ecNumber>
    </recommendedName>
    <alternativeName>
        <fullName evidence="15">Phenylalanyl-tRNA synthetase beta subunit</fullName>
        <shortName evidence="15">PheRS</shortName>
    </alternativeName>
</protein>
<evidence type="ECO:0000256" key="5">
    <source>
        <dbReference type="ARBA" id="ARBA00022555"/>
    </source>
</evidence>
<dbReference type="InterPro" id="IPR020825">
    <property type="entry name" value="Phe-tRNA_synthase-like_B3/B4"/>
</dbReference>
<dbReference type="Pfam" id="PF17759">
    <property type="entry name" value="tRNA_synthFbeta"/>
    <property type="match status" value="1"/>
</dbReference>
<evidence type="ECO:0000313" key="21">
    <source>
        <dbReference type="Proteomes" id="UP000234366"/>
    </source>
</evidence>
<dbReference type="FunFam" id="2.40.50.140:FF:000045">
    <property type="entry name" value="Phenylalanine--tRNA ligase beta subunit"/>
    <property type="match status" value="1"/>
</dbReference>
<dbReference type="PROSITE" id="PS51483">
    <property type="entry name" value="B5"/>
    <property type="match status" value="1"/>
</dbReference>
<dbReference type="PANTHER" id="PTHR10947:SF0">
    <property type="entry name" value="PHENYLALANINE--TRNA LIGASE BETA SUBUNIT"/>
    <property type="match status" value="1"/>
</dbReference>
<evidence type="ECO:0000256" key="9">
    <source>
        <dbReference type="ARBA" id="ARBA00022840"/>
    </source>
</evidence>
<dbReference type="Pfam" id="PF03147">
    <property type="entry name" value="FDX-ACB"/>
    <property type="match status" value="1"/>
</dbReference>
<dbReference type="GO" id="GO:0140096">
    <property type="term" value="F:catalytic activity, acting on a protein"/>
    <property type="evidence" value="ECO:0007669"/>
    <property type="project" value="UniProtKB-ARBA"/>
</dbReference>